<gene>
    <name evidence="2" type="ORF">WCY31_00450</name>
</gene>
<accession>A0ABZ3HBS6</accession>
<dbReference type="InterPro" id="IPR052393">
    <property type="entry name" value="Cadmium-induced_rsp"/>
</dbReference>
<evidence type="ECO:0000313" key="2">
    <source>
        <dbReference type="EMBL" id="XAU15188.1"/>
    </source>
</evidence>
<dbReference type="InterPro" id="IPR049789">
    <property type="entry name" value="ArsI/CadI-like"/>
</dbReference>
<dbReference type="InterPro" id="IPR004360">
    <property type="entry name" value="Glyas_Fos-R_dOase_dom"/>
</dbReference>
<dbReference type="SUPFAM" id="SSF54593">
    <property type="entry name" value="Glyoxalase/Bleomycin resistance protein/Dihydroxybiphenyl dioxygenase"/>
    <property type="match status" value="1"/>
</dbReference>
<dbReference type="PANTHER" id="PTHR41294:SF1">
    <property type="entry name" value="CADMIUM-INDUCED PROTEIN CADI"/>
    <property type="match status" value="1"/>
</dbReference>
<dbReference type="EMBL" id="CP147920">
    <property type="protein sequence ID" value="XAU15188.1"/>
    <property type="molecule type" value="Genomic_DNA"/>
</dbReference>
<dbReference type="PANTHER" id="PTHR41294">
    <property type="entry name" value="CADMIUM-INDUCED PROTEIN CADI"/>
    <property type="match status" value="1"/>
</dbReference>
<dbReference type="NCBIfam" id="NF041414">
    <property type="entry name" value="ArsI_CadI_VOC"/>
    <property type="match status" value="1"/>
</dbReference>
<evidence type="ECO:0000313" key="3">
    <source>
        <dbReference type="Proteomes" id="UP001447842"/>
    </source>
</evidence>
<dbReference type="RefSeq" id="WP_345972760.1">
    <property type="nucleotide sequence ID" value="NZ_CP147920.1"/>
</dbReference>
<sequence>MKRLHIHISVDDLDKSRAFYTALFGTEPTKEKADYLQWLIDDPAINFAISTGKSKRGLNHLGLQFDGDEAVAETEARLIAAGIAGEKQSGAQCCYAASNKYWVQDPQEVIWENYHTMEQIEVFGGDAFTGGVGCCQPTFSENGKWSTGGGC</sequence>
<dbReference type="Pfam" id="PF00903">
    <property type="entry name" value="Glyoxalase"/>
    <property type="match status" value="1"/>
</dbReference>
<name>A0ABZ3HBS6_9BACT</name>
<keyword evidence="3" id="KW-1185">Reference proteome</keyword>
<protein>
    <submittedName>
        <fullName evidence="2">ArsI/CadI family heavy metal resistance metalloenzyme</fullName>
    </submittedName>
</protein>
<dbReference type="InterPro" id="IPR029068">
    <property type="entry name" value="Glyas_Bleomycin-R_OHBP_Dase"/>
</dbReference>
<feature type="domain" description="VOC" evidence="1">
    <location>
        <begin position="2"/>
        <end position="116"/>
    </location>
</feature>
<dbReference type="Gene3D" id="3.10.180.10">
    <property type="entry name" value="2,3-Dihydroxybiphenyl 1,2-Dioxygenase, domain 1"/>
    <property type="match status" value="1"/>
</dbReference>
<evidence type="ECO:0000259" key="1">
    <source>
        <dbReference type="PROSITE" id="PS51819"/>
    </source>
</evidence>
<proteinExistence type="predicted"/>
<organism evidence="2 3">
    <name type="scientific">Sulfurimonas diazotrophicus</name>
    <dbReference type="NCBI Taxonomy" id="3131939"/>
    <lineage>
        <taxon>Bacteria</taxon>
        <taxon>Pseudomonadati</taxon>
        <taxon>Campylobacterota</taxon>
        <taxon>Epsilonproteobacteria</taxon>
        <taxon>Campylobacterales</taxon>
        <taxon>Sulfurimonadaceae</taxon>
        <taxon>Sulfurimonas</taxon>
    </lineage>
</organism>
<dbReference type="InterPro" id="IPR037523">
    <property type="entry name" value="VOC_core"/>
</dbReference>
<dbReference type="Proteomes" id="UP001447842">
    <property type="component" value="Chromosome"/>
</dbReference>
<reference evidence="2 3" key="1">
    <citation type="submission" date="2024-03" db="EMBL/GenBank/DDBJ databases">
        <title>Sulfurimonas sp. HSL3-1.</title>
        <authorList>
            <person name="Wang S."/>
        </authorList>
    </citation>
    <scope>NUCLEOTIDE SEQUENCE [LARGE SCALE GENOMIC DNA]</scope>
    <source>
        <strain evidence="2 3">HSL3-1</strain>
    </source>
</reference>
<dbReference type="PROSITE" id="PS51819">
    <property type="entry name" value="VOC"/>
    <property type="match status" value="1"/>
</dbReference>